<dbReference type="InterPro" id="IPR012640">
    <property type="entry name" value="Membr_lipoprot_lipid_attach_CS"/>
</dbReference>
<reference evidence="4" key="1">
    <citation type="submission" date="2018-08" db="EMBL/GenBank/DDBJ databases">
        <authorList>
            <consortium name="GenomeTrakr network: Whole genome sequencing for foodborne pathogen traceback"/>
        </authorList>
    </citation>
    <scope>NUCLEOTIDE SEQUENCE [LARGE SCALE GENOMIC DNA]</scope>
    <source>
        <strain evidence="4">FLUFL-1338</strain>
        <strain evidence="3">FLUFL-367</strain>
    </source>
</reference>
<evidence type="ECO:0000256" key="2">
    <source>
        <dbReference type="ARBA" id="ARBA00022729"/>
    </source>
</evidence>
<gene>
    <name evidence="4" type="ORF">KO51_24830</name>
    <name evidence="3" type="ORF">NL99_22910</name>
</gene>
<evidence type="ECO:0000313" key="3">
    <source>
        <dbReference type="EMBL" id="EAA8667742.1"/>
    </source>
</evidence>
<dbReference type="EMBL" id="RSMR01000043">
    <property type="protein sequence ID" value="MIK94618.1"/>
    <property type="molecule type" value="Genomic_DNA"/>
</dbReference>
<dbReference type="Proteomes" id="UP000885283">
    <property type="component" value="Unassembled WGS sequence"/>
</dbReference>
<proteinExistence type="predicted"/>
<dbReference type="AlphaFoldDB" id="A0A3R0CMS3"/>
<protein>
    <recommendedName>
        <fullName evidence="1">Type IV secretion system putative lipoprotein virB7</fullName>
    </recommendedName>
</protein>
<organism evidence="4">
    <name type="scientific">Salmonella enterica</name>
    <name type="common">Salmonella choleraesuis</name>
    <dbReference type="NCBI Taxonomy" id="28901"/>
    <lineage>
        <taxon>Bacteria</taxon>
        <taxon>Pseudomonadati</taxon>
        <taxon>Pseudomonadota</taxon>
        <taxon>Gammaproteobacteria</taxon>
        <taxon>Enterobacterales</taxon>
        <taxon>Enterobacteriaceae</taxon>
        <taxon>Salmonella</taxon>
    </lineage>
</organism>
<accession>A0A3R0CMS3</accession>
<name>A0A3R0CMS3_SALER</name>
<evidence type="ECO:0000313" key="4">
    <source>
        <dbReference type="EMBL" id="MIK94618.1"/>
    </source>
</evidence>
<evidence type="ECO:0000256" key="1">
    <source>
        <dbReference type="ARBA" id="ARBA00017922"/>
    </source>
</evidence>
<comment type="caution">
    <text evidence="4">The sequence shown here is derived from an EMBL/GenBank/DDBJ whole genome shotgun (WGS) entry which is preliminary data.</text>
</comment>
<dbReference type="EMBL" id="AAACVH010000051">
    <property type="protein sequence ID" value="EAA8667742.1"/>
    <property type="molecule type" value="Genomic_DNA"/>
</dbReference>
<dbReference type="Pfam" id="PF08139">
    <property type="entry name" value="LPAM_1"/>
    <property type="match status" value="1"/>
</dbReference>
<sequence length="141" mass="16260">MRHPRYHGLRSPKIMESNRRIEIYCQENEYVIFSPSLSIIMKKILYYIVLTLSLTGCSSKHWVKPGATQYDTSNAHADCAAQSYEKHPVKMQQSVNLDLRSLSKNDPLSSLKIEENDINKDAREAFITSCMYKKGWALTDK</sequence>
<dbReference type="Proteomes" id="UP000839834">
    <property type="component" value="Unassembled WGS sequence"/>
</dbReference>
<keyword evidence="2" id="KW-0732">Signal</keyword>